<dbReference type="InterPro" id="IPR001130">
    <property type="entry name" value="TatD-like"/>
</dbReference>
<feature type="binding site" evidence="3">
    <location>
        <position position="202"/>
    </location>
    <ligand>
        <name>a divalent metal cation</name>
        <dbReference type="ChEBI" id="CHEBI:60240"/>
        <label>1</label>
    </ligand>
</feature>
<dbReference type="EMBL" id="FMJE01000004">
    <property type="protein sequence ID" value="SCM82079.1"/>
    <property type="molecule type" value="Genomic_DNA"/>
</dbReference>
<organism evidence="4">
    <name type="scientific">uncultured Sporomusa sp</name>
    <dbReference type="NCBI Taxonomy" id="307249"/>
    <lineage>
        <taxon>Bacteria</taxon>
        <taxon>Bacillati</taxon>
        <taxon>Bacillota</taxon>
        <taxon>Negativicutes</taxon>
        <taxon>Selenomonadales</taxon>
        <taxon>Sporomusaceae</taxon>
        <taxon>Sporomusa</taxon>
        <taxon>environmental samples</taxon>
    </lineage>
</organism>
<keyword evidence="2 4" id="KW-0378">Hydrolase</keyword>
<dbReference type="GO" id="GO:0005829">
    <property type="term" value="C:cytosol"/>
    <property type="evidence" value="ECO:0007669"/>
    <property type="project" value="TreeGrafter"/>
</dbReference>
<dbReference type="NCBIfam" id="TIGR00010">
    <property type="entry name" value="YchF/TatD family DNA exonuclease"/>
    <property type="match status" value="1"/>
</dbReference>
<feature type="binding site" evidence="3">
    <location>
        <position position="92"/>
    </location>
    <ligand>
        <name>a divalent metal cation</name>
        <dbReference type="ChEBI" id="CHEBI:60240"/>
        <label>1</label>
    </ligand>
</feature>
<feature type="binding site" evidence="3">
    <location>
        <position position="128"/>
    </location>
    <ligand>
        <name>a divalent metal cation</name>
        <dbReference type="ChEBI" id="CHEBI:60240"/>
        <label>2</label>
    </ligand>
</feature>
<evidence type="ECO:0000256" key="1">
    <source>
        <dbReference type="ARBA" id="ARBA00022723"/>
    </source>
</evidence>
<dbReference type="EC" id="3.1.21.-" evidence="4"/>
<dbReference type="PIRSF" id="PIRSF005902">
    <property type="entry name" value="DNase_TatD"/>
    <property type="match status" value="1"/>
</dbReference>
<dbReference type="GO" id="GO:0046872">
    <property type="term" value="F:metal ion binding"/>
    <property type="evidence" value="ECO:0007669"/>
    <property type="project" value="UniProtKB-KW"/>
</dbReference>
<dbReference type="AlphaFoldDB" id="A0A212LXG6"/>
<dbReference type="PROSITE" id="PS01091">
    <property type="entry name" value="TATD_3"/>
    <property type="match status" value="1"/>
</dbReference>
<dbReference type="PANTHER" id="PTHR46124">
    <property type="entry name" value="D-AMINOACYL-TRNA DEACYLASE"/>
    <property type="match status" value="1"/>
</dbReference>
<dbReference type="InterPro" id="IPR032466">
    <property type="entry name" value="Metal_Hydrolase"/>
</dbReference>
<feature type="binding site" evidence="3">
    <location>
        <position position="6"/>
    </location>
    <ligand>
        <name>a divalent metal cation</name>
        <dbReference type="ChEBI" id="CHEBI:60240"/>
        <label>1</label>
    </ligand>
</feature>
<dbReference type="SUPFAM" id="SSF51556">
    <property type="entry name" value="Metallo-dependent hydrolases"/>
    <property type="match status" value="1"/>
</dbReference>
<keyword evidence="1 3" id="KW-0479">Metal-binding</keyword>
<dbReference type="PANTHER" id="PTHR46124:SF2">
    <property type="entry name" value="D-AMINOACYL-TRNA DEACYLASE"/>
    <property type="match status" value="1"/>
</dbReference>
<dbReference type="CDD" id="cd01310">
    <property type="entry name" value="TatD_DNAse"/>
    <property type="match status" value="1"/>
</dbReference>
<sequence>MLFDSHAHLDDKRFDDDREQVIQRAAAAGLVGILNAGACMESSARSIALARKHELVYAAVGIHPHDAKEAKAGDYGQLADWCLAPKVVAIGEIGLDYYYDLSPREVQQQVFLRQIDVARQLKKPIIIHDRDAHGDVLAMIKKEAKGMSGVLHCFSGSLEMATEVIKLGFYVSFAGPVTYAKDGKLKEVAARIPLERLLVETDCPYLTPQPYRGRRNEPAHVRFTAAEVAQVRGMEPAALAAAATANTKRLFGIDA</sequence>
<evidence type="ECO:0000256" key="3">
    <source>
        <dbReference type="PIRSR" id="PIRSR005902-1"/>
    </source>
</evidence>
<dbReference type="InterPro" id="IPR018228">
    <property type="entry name" value="DNase_TatD-rel_CS"/>
</dbReference>
<feature type="binding site" evidence="3">
    <location>
        <position position="152"/>
    </location>
    <ligand>
        <name>a divalent metal cation</name>
        <dbReference type="ChEBI" id="CHEBI:60240"/>
        <label>2</label>
    </ligand>
</feature>
<dbReference type="GO" id="GO:0016788">
    <property type="term" value="F:hydrolase activity, acting on ester bonds"/>
    <property type="evidence" value="ECO:0007669"/>
    <property type="project" value="InterPro"/>
</dbReference>
<evidence type="ECO:0000256" key="2">
    <source>
        <dbReference type="ARBA" id="ARBA00022801"/>
    </source>
</evidence>
<dbReference type="FunFam" id="3.20.20.140:FF:000005">
    <property type="entry name" value="TatD family hydrolase"/>
    <property type="match status" value="1"/>
</dbReference>
<accession>A0A212LXG6</accession>
<protein>
    <submittedName>
        <fullName evidence="4">Uncharacterized deoxyribonuclease YabD</fullName>
        <ecNumber evidence="4">3.1.21.-</ecNumber>
    </submittedName>
</protein>
<dbReference type="RefSeq" id="WP_288184845.1">
    <property type="nucleotide sequence ID" value="NZ_LT608335.1"/>
</dbReference>
<gene>
    <name evidence="4" type="primary">yabD</name>
    <name evidence="4" type="ORF">KL86SPO_40564</name>
</gene>
<dbReference type="PROSITE" id="PS01137">
    <property type="entry name" value="TATD_1"/>
    <property type="match status" value="1"/>
</dbReference>
<evidence type="ECO:0000313" key="4">
    <source>
        <dbReference type="EMBL" id="SCM82079.1"/>
    </source>
</evidence>
<name>A0A212LXG6_9FIRM</name>
<reference evidence="4" key="1">
    <citation type="submission" date="2016-08" db="EMBL/GenBank/DDBJ databases">
        <authorList>
            <person name="Seilhamer J.J."/>
        </authorList>
    </citation>
    <scope>NUCLEOTIDE SEQUENCE</scope>
    <source>
        <strain evidence="4">86</strain>
    </source>
</reference>
<proteinExistence type="predicted"/>
<dbReference type="GO" id="GO:0004536">
    <property type="term" value="F:DNA nuclease activity"/>
    <property type="evidence" value="ECO:0007669"/>
    <property type="project" value="InterPro"/>
</dbReference>
<feature type="binding site" evidence="3">
    <location>
        <position position="8"/>
    </location>
    <ligand>
        <name>a divalent metal cation</name>
        <dbReference type="ChEBI" id="CHEBI:60240"/>
        <label>1</label>
    </ligand>
</feature>
<dbReference type="Pfam" id="PF01026">
    <property type="entry name" value="TatD_DNase"/>
    <property type="match status" value="1"/>
</dbReference>
<dbReference type="InterPro" id="IPR015991">
    <property type="entry name" value="TatD/YcfH-like"/>
</dbReference>
<dbReference type="Gene3D" id="3.20.20.140">
    <property type="entry name" value="Metal-dependent hydrolases"/>
    <property type="match status" value="1"/>
</dbReference>